<proteinExistence type="predicted"/>
<reference evidence="2 3" key="1">
    <citation type="submission" date="2020-02" db="EMBL/GenBank/DDBJ databases">
        <title>Draft genome sequence of two Spirosoma agri KCTC 52727 and Spirosoma terrae KCTC 52035.</title>
        <authorList>
            <person name="Rojas J."/>
            <person name="Ambika Manirajan B."/>
            <person name="Suarez C."/>
            <person name="Ratering S."/>
            <person name="Schnell S."/>
        </authorList>
    </citation>
    <scope>NUCLEOTIDE SEQUENCE [LARGE SCALE GENOMIC DNA]</scope>
    <source>
        <strain evidence="2 3">KCTC 52035</strain>
    </source>
</reference>
<dbReference type="AlphaFoldDB" id="A0A6L9L3D3"/>
<sequence>MKTRSILAILIVLFTFAVSCKKNSDPDPGGPCTQANLTAKSNAYSAAINTYAASPTSANCKSVVAAYDAYLAAAQNCNFVTQAQLKAIQDARASLVSSCN</sequence>
<protein>
    <recommendedName>
        <fullName evidence="4">Lipoprotein</fullName>
    </recommendedName>
</protein>
<feature type="chain" id="PRO_5027113729" description="Lipoprotein" evidence="1">
    <location>
        <begin position="18"/>
        <end position="100"/>
    </location>
</feature>
<dbReference type="PROSITE" id="PS51257">
    <property type="entry name" value="PROKAR_LIPOPROTEIN"/>
    <property type="match status" value="1"/>
</dbReference>
<dbReference type="Proteomes" id="UP000474175">
    <property type="component" value="Unassembled WGS sequence"/>
</dbReference>
<evidence type="ECO:0000313" key="2">
    <source>
        <dbReference type="EMBL" id="NDU93283.1"/>
    </source>
</evidence>
<accession>A0A6L9L3D3</accession>
<comment type="caution">
    <text evidence="2">The sequence shown here is derived from an EMBL/GenBank/DDBJ whole genome shotgun (WGS) entry which is preliminary data.</text>
</comment>
<evidence type="ECO:0008006" key="4">
    <source>
        <dbReference type="Google" id="ProtNLM"/>
    </source>
</evidence>
<feature type="signal peptide" evidence="1">
    <location>
        <begin position="1"/>
        <end position="17"/>
    </location>
</feature>
<gene>
    <name evidence="2" type="ORF">GK108_00200</name>
</gene>
<evidence type="ECO:0000313" key="3">
    <source>
        <dbReference type="Proteomes" id="UP000474175"/>
    </source>
</evidence>
<dbReference type="EMBL" id="JAAFZH010000001">
    <property type="protein sequence ID" value="NDU93283.1"/>
    <property type="molecule type" value="Genomic_DNA"/>
</dbReference>
<dbReference type="RefSeq" id="WP_163941007.1">
    <property type="nucleotide sequence ID" value="NZ_JAAFZH010000001.1"/>
</dbReference>
<name>A0A6L9L3D3_9BACT</name>
<keyword evidence="3" id="KW-1185">Reference proteome</keyword>
<evidence type="ECO:0000256" key="1">
    <source>
        <dbReference type="SAM" id="SignalP"/>
    </source>
</evidence>
<organism evidence="2 3">
    <name type="scientific">Spirosoma terrae</name>
    <dbReference type="NCBI Taxonomy" id="1968276"/>
    <lineage>
        <taxon>Bacteria</taxon>
        <taxon>Pseudomonadati</taxon>
        <taxon>Bacteroidota</taxon>
        <taxon>Cytophagia</taxon>
        <taxon>Cytophagales</taxon>
        <taxon>Cytophagaceae</taxon>
        <taxon>Spirosoma</taxon>
    </lineage>
</organism>
<keyword evidence="1" id="KW-0732">Signal</keyword>